<keyword evidence="2" id="KW-1185">Reference proteome</keyword>
<dbReference type="Proteomes" id="UP000499080">
    <property type="component" value="Unassembled WGS sequence"/>
</dbReference>
<reference evidence="1 2" key="1">
    <citation type="journal article" date="2019" name="Sci. Rep.">
        <title>Orb-weaving spider Araneus ventricosus genome elucidates the spidroin gene catalogue.</title>
        <authorList>
            <person name="Kono N."/>
            <person name="Nakamura H."/>
            <person name="Ohtoshi R."/>
            <person name="Moran D.A.P."/>
            <person name="Shinohara A."/>
            <person name="Yoshida Y."/>
            <person name="Fujiwara M."/>
            <person name="Mori M."/>
            <person name="Tomita M."/>
            <person name="Arakawa K."/>
        </authorList>
    </citation>
    <scope>NUCLEOTIDE SEQUENCE [LARGE SCALE GENOMIC DNA]</scope>
</reference>
<organism evidence="1 2">
    <name type="scientific">Araneus ventricosus</name>
    <name type="common">Orbweaver spider</name>
    <name type="synonym">Epeira ventricosa</name>
    <dbReference type="NCBI Taxonomy" id="182803"/>
    <lineage>
        <taxon>Eukaryota</taxon>
        <taxon>Metazoa</taxon>
        <taxon>Ecdysozoa</taxon>
        <taxon>Arthropoda</taxon>
        <taxon>Chelicerata</taxon>
        <taxon>Arachnida</taxon>
        <taxon>Araneae</taxon>
        <taxon>Araneomorphae</taxon>
        <taxon>Entelegynae</taxon>
        <taxon>Araneoidea</taxon>
        <taxon>Araneidae</taxon>
        <taxon>Araneus</taxon>
    </lineage>
</organism>
<accession>A0A4Y2V778</accession>
<evidence type="ECO:0000313" key="1">
    <source>
        <dbReference type="EMBL" id="GBO21139.1"/>
    </source>
</evidence>
<dbReference type="OrthoDB" id="7699940at2759"/>
<name>A0A4Y2V778_ARAVE</name>
<comment type="caution">
    <text evidence="1">The sequence shown here is derived from an EMBL/GenBank/DDBJ whole genome shotgun (WGS) entry which is preliminary data.</text>
</comment>
<dbReference type="EMBL" id="BGPR01044372">
    <property type="protein sequence ID" value="GBO21139.1"/>
    <property type="molecule type" value="Genomic_DNA"/>
</dbReference>
<protein>
    <submittedName>
        <fullName evidence="1">Uncharacterized protein</fullName>
    </submittedName>
</protein>
<proteinExistence type="predicted"/>
<gene>
    <name evidence="1" type="ORF">AVEN_39691_1</name>
</gene>
<dbReference type="AlphaFoldDB" id="A0A4Y2V778"/>
<sequence>MKHFNKKSDFGTAFIMICDLSAMFPPSEIITRPSISDLLWLYGKWSNPSSIPGWSGFMEQATNHLCVEQTVIVYLPIVKYPPNDYDTVYTVLLSSAEKNKMLQQKTSFATFDQPLYLKAKEIL</sequence>
<evidence type="ECO:0000313" key="2">
    <source>
        <dbReference type="Proteomes" id="UP000499080"/>
    </source>
</evidence>